<organism evidence="2 3">
    <name type="scientific">Insolitispirillum peregrinum</name>
    <dbReference type="NCBI Taxonomy" id="80876"/>
    <lineage>
        <taxon>Bacteria</taxon>
        <taxon>Pseudomonadati</taxon>
        <taxon>Pseudomonadota</taxon>
        <taxon>Alphaproteobacteria</taxon>
        <taxon>Rhodospirillales</taxon>
        <taxon>Novispirillaceae</taxon>
        <taxon>Insolitispirillum</taxon>
    </lineage>
</organism>
<name>A0A1N7IK80_9PROT</name>
<dbReference type="EMBL" id="FTOA01000001">
    <property type="protein sequence ID" value="SIS37477.1"/>
    <property type="molecule type" value="Genomic_DNA"/>
</dbReference>
<proteinExistence type="predicted"/>
<feature type="repeat" description="TPR" evidence="1">
    <location>
        <begin position="152"/>
        <end position="185"/>
    </location>
</feature>
<dbReference type="PANTHER" id="PTHR44809">
    <property type="match status" value="1"/>
</dbReference>
<dbReference type="Proteomes" id="UP000185678">
    <property type="component" value="Unassembled WGS sequence"/>
</dbReference>
<gene>
    <name evidence="2" type="ORF">SAMN05421779_101256</name>
</gene>
<dbReference type="PANTHER" id="PTHR44809:SF1">
    <property type="entry name" value="PROTEIN O-MANNOSYL-TRANSFERASE TMTC1"/>
    <property type="match status" value="1"/>
</dbReference>
<dbReference type="OrthoDB" id="6193797at2"/>
<dbReference type="InterPro" id="IPR019734">
    <property type="entry name" value="TPR_rpt"/>
</dbReference>
<dbReference type="Gene3D" id="1.25.40.10">
    <property type="entry name" value="Tetratricopeptide repeat domain"/>
    <property type="match status" value="1"/>
</dbReference>
<dbReference type="Pfam" id="PF13432">
    <property type="entry name" value="TPR_16"/>
    <property type="match status" value="2"/>
</dbReference>
<dbReference type="PROSITE" id="PS50005">
    <property type="entry name" value="TPR"/>
    <property type="match status" value="2"/>
</dbReference>
<protein>
    <submittedName>
        <fullName evidence="2">Glycosyltransferase family 9 (Heptosyltransferase)</fullName>
    </submittedName>
</protein>
<dbReference type="STRING" id="80876.SAMN05421779_101256"/>
<dbReference type="SMART" id="SM00028">
    <property type="entry name" value="TPR"/>
    <property type="match status" value="4"/>
</dbReference>
<feature type="repeat" description="TPR" evidence="1">
    <location>
        <begin position="187"/>
        <end position="220"/>
    </location>
</feature>
<dbReference type="SUPFAM" id="SSF48452">
    <property type="entry name" value="TPR-like"/>
    <property type="match status" value="1"/>
</dbReference>
<evidence type="ECO:0000313" key="2">
    <source>
        <dbReference type="EMBL" id="SIS37477.1"/>
    </source>
</evidence>
<dbReference type="InterPro" id="IPR011990">
    <property type="entry name" value="TPR-like_helical_dom_sf"/>
</dbReference>
<keyword evidence="3" id="KW-1185">Reference proteome</keyword>
<sequence>MLNSTVIDGILADVAEAVTAGKLQRGWLLLSPLLQAAVAQTNELTREQQYHVTAQAAELAIALKRPGVALDCARHAESLTMQKGWPTHLQALALRDLGRLDEAVTLWERVLAGESYVQAAYQGLGSLLSRQECYLRARQVLDDGVRLWPRSADLWLSYGLVQARLDDLEGAEAALRTAMRLGPAGWEAPLLNLAWVLRRRGGFAEALQLHRQAVELAPESAEAHWNLATSLLSHGQYREGFAAFEWRFRRGRALLQQRDIPPWDGQAELSGKRILVAREQGVGDTLQMLRFAAVLAARGAEVIWEAHAGLESLCASVIGVHAVVGPDMALPEVEYQVPAMSLPYCLRVTDAADIPPAPYLTAPAGDPVPLTVSAGRKKIGLVWRGNPSHEGDAARSIALPRLGEMLHRSSGMVDWVCLQRPDNREAFLPELAACFRDDLGPWLSDFSRTARALMALDLVISVDTAVLHLAGALGRPVWGLLPLASDWRWLIGRDDSPWYSTLRLFRQTEPAPAGDPWGPVLQQVMAALEWYKPVR</sequence>
<dbReference type="AlphaFoldDB" id="A0A1N7IK80"/>
<accession>A0A1N7IK80</accession>
<reference evidence="2 3" key="1">
    <citation type="submission" date="2017-01" db="EMBL/GenBank/DDBJ databases">
        <authorList>
            <person name="Mah S.A."/>
            <person name="Swanson W.J."/>
            <person name="Moy G.W."/>
            <person name="Vacquier V.D."/>
        </authorList>
    </citation>
    <scope>NUCLEOTIDE SEQUENCE [LARGE SCALE GENOMIC DNA]</scope>
    <source>
        <strain evidence="2 3">DSM 11589</strain>
    </source>
</reference>
<evidence type="ECO:0000256" key="1">
    <source>
        <dbReference type="PROSITE-ProRule" id="PRU00339"/>
    </source>
</evidence>
<keyword evidence="2" id="KW-0808">Transferase</keyword>
<dbReference type="GO" id="GO:0016740">
    <property type="term" value="F:transferase activity"/>
    <property type="evidence" value="ECO:0007669"/>
    <property type="project" value="UniProtKB-KW"/>
</dbReference>
<dbReference type="InterPro" id="IPR052943">
    <property type="entry name" value="TMTC_O-mannosyl-trnsfr"/>
</dbReference>
<dbReference type="Gene3D" id="3.40.50.2000">
    <property type="entry name" value="Glycogen Phosphorylase B"/>
    <property type="match status" value="1"/>
</dbReference>
<dbReference type="RefSeq" id="WP_076398213.1">
    <property type="nucleotide sequence ID" value="NZ_FTOA01000001.1"/>
</dbReference>
<keyword evidence="1" id="KW-0802">TPR repeat</keyword>
<dbReference type="SUPFAM" id="SSF53756">
    <property type="entry name" value="UDP-Glycosyltransferase/glycogen phosphorylase"/>
    <property type="match status" value="1"/>
</dbReference>
<evidence type="ECO:0000313" key="3">
    <source>
        <dbReference type="Proteomes" id="UP000185678"/>
    </source>
</evidence>